<evidence type="ECO:0000313" key="1">
    <source>
        <dbReference type="EMBL" id="HIS74339.1"/>
    </source>
</evidence>
<accession>A0A9D1FIW3</accession>
<dbReference type="Proteomes" id="UP000886865">
    <property type="component" value="Unassembled WGS sequence"/>
</dbReference>
<proteinExistence type="predicted"/>
<protein>
    <submittedName>
        <fullName evidence="1">Uncharacterized protein</fullName>
    </submittedName>
</protein>
<dbReference type="EMBL" id="DVJQ01000042">
    <property type="protein sequence ID" value="HIS74339.1"/>
    <property type="molecule type" value="Genomic_DNA"/>
</dbReference>
<sequence>MSGYSPQVNNARANTCPHGLPLGACPICNGMGGGGSTKKADEPRRPGEMTYQECYAQWKQMQRAEAMDKAAQEAMLKNAELASKLQKQLAGLSEITTKVLDNIQNALPKPIAKVFEGISNNIIKPLVNIIKNIPEAVKNIASFVENIKTELIKVQEKIAAVVGEIQNFIEKKISDSIKSLKKRFKRFFSIFGIDEEFEEDEKIRDEMSVFKNFEIENLKEAIRKLLTPRKKDEEIATIQNKLSDTSL</sequence>
<name>A0A9D1FIW3_9BACT</name>
<dbReference type="AlphaFoldDB" id="A0A9D1FIW3"/>
<comment type="caution">
    <text evidence="1">The sequence shown here is derived from an EMBL/GenBank/DDBJ whole genome shotgun (WGS) entry which is preliminary data.</text>
</comment>
<reference evidence="1" key="2">
    <citation type="journal article" date="2021" name="PeerJ">
        <title>Extensive microbial diversity within the chicken gut microbiome revealed by metagenomics and culture.</title>
        <authorList>
            <person name="Gilroy R."/>
            <person name="Ravi A."/>
            <person name="Getino M."/>
            <person name="Pursley I."/>
            <person name="Horton D.L."/>
            <person name="Alikhan N.F."/>
            <person name="Baker D."/>
            <person name="Gharbi K."/>
            <person name="Hall N."/>
            <person name="Watson M."/>
            <person name="Adriaenssens E.M."/>
            <person name="Foster-Nyarko E."/>
            <person name="Jarju S."/>
            <person name="Secka A."/>
            <person name="Antonio M."/>
            <person name="Oren A."/>
            <person name="Chaudhuri R.R."/>
            <person name="La Ragione R."/>
            <person name="Hildebrand F."/>
            <person name="Pallen M.J."/>
        </authorList>
    </citation>
    <scope>NUCLEOTIDE SEQUENCE</scope>
    <source>
        <strain evidence="1">CHK152-2871</strain>
    </source>
</reference>
<organism evidence="1 2">
    <name type="scientific">Candidatus Galligastranaerophilus intestinavium</name>
    <dbReference type="NCBI Taxonomy" id="2840836"/>
    <lineage>
        <taxon>Bacteria</taxon>
        <taxon>Candidatus Galligastranaerophilus</taxon>
    </lineage>
</organism>
<reference evidence="1" key="1">
    <citation type="submission" date="2020-10" db="EMBL/GenBank/DDBJ databases">
        <authorList>
            <person name="Gilroy R."/>
        </authorList>
    </citation>
    <scope>NUCLEOTIDE SEQUENCE</scope>
    <source>
        <strain evidence="1">CHK152-2871</strain>
    </source>
</reference>
<gene>
    <name evidence="1" type="ORF">IAA86_04890</name>
</gene>
<evidence type="ECO:0000313" key="2">
    <source>
        <dbReference type="Proteomes" id="UP000886865"/>
    </source>
</evidence>